<dbReference type="InterPro" id="IPR000835">
    <property type="entry name" value="HTH_MarR-typ"/>
</dbReference>
<dbReference type="EMBL" id="CP014519">
    <property type="protein sequence ID" value="AMM34759.1"/>
    <property type="molecule type" value="Genomic_DNA"/>
</dbReference>
<dbReference type="Gene3D" id="1.10.10.10">
    <property type="entry name" value="Winged helix-like DNA-binding domain superfamily/Winged helix DNA-binding domain"/>
    <property type="match status" value="1"/>
</dbReference>
<dbReference type="InterPro" id="IPR039422">
    <property type="entry name" value="MarR/SlyA-like"/>
</dbReference>
<accession>A0A127A5N6</accession>
<geneLocation type="plasmid" evidence="2 3">
    <name>pSA01</name>
</geneLocation>
<dbReference type="SMART" id="SM00347">
    <property type="entry name" value="HTH_MARR"/>
    <property type="match status" value="1"/>
</dbReference>
<dbReference type="Proteomes" id="UP000070134">
    <property type="component" value="Plasmid pSA01"/>
</dbReference>
<feature type="domain" description="HTH marR-type" evidence="1">
    <location>
        <begin position="8"/>
        <end position="149"/>
    </location>
</feature>
<dbReference type="InterPro" id="IPR036388">
    <property type="entry name" value="WH-like_DNA-bd_sf"/>
</dbReference>
<keyword evidence="2" id="KW-0614">Plasmid</keyword>
<keyword evidence="3" id="KW-1185">Reference proteome</keyword>
<dbReference type="SUPFAM" id="SSF46785">
    <property type="entry name" value="Winged helix' DNA-binding domain"/>
    <property type="match status" value="1"/>
</dbReference>
<dbReference type="PANTHER" id="PTHR33164:SF43">
    <property type="entry name" value="HTH-TYPE TRANSCRIPTIONAL REPRESSOR YETL"/>
    <property type="match status" value="1"/>
</dbReference>
<dbReference type="KEGG" id="satk:SA2016_4107"/>
<dbReference type="RefSeq" id="WP_066503047.1">
    <property type="nucleotide sequence ID" value="NZ_BJMO01000078.1"/>
</dbReference>
<organism evidence="2 3">
    <name type="scientific">Sinomonas atrocyanea</name>
    <dbReference type="NCBI Taxonomy" id="37927"/>
    <lineage>
        <taxon>Bacteria</taxon>
        <taxon>Bacillati</taxon>
        <taxon>Actinomycetota</taxon>
        <taxon>Actinomycetes</taxon>
        <taxon>Micrococcales</taxon>
        <taxon>Micrococcaceae</taxon>
        <taxon>Sinomonas</taxon>
    </lineage>
</organism>
<dbReference type="Pfam" id="PF12802">
    <property type="entry name" value="MarR_2"/>
    <property type="match status" value="1"/>
</dbReference>
<name>A0A127A5N6_9MICC</name>
<evidence type="ECO:0000313" key="3">
    <source>
        <dbReference type="Proteomes" id="UP000070134"/>
    </source>
</evidence>
<evidence type="ECO:0000313" key="2">
    <source>
        <dbReference type="EMBL" id="AMM34759.1"/>
    </source>
</evidence>
<dbReference type="OrthoDB" id="162531at2"/>
<reference evidence="2 3" key="1">
    <citation type="submission" date="2016-02" db="EMBL/GenBank/DDBJ databases">
        <title>Complete genome of Sinomonas atrocyanea KCTC 3377.</title>
        <authorList>
            <person name="Kim K.M."/>
        </authorList>
    </citation>
    <scope>NUCLEOTIDE SEQUENCE [LARGE SCALE GENOMIC DNA]</scope>
    <source>
        <strain evidence="2 3">KCTC 3377</strain>
        <plasmid evidence="2 3">pSA01</plasmid>
    </source>
</reference>
<dbReference type="GO" id="GO:0003700">
    <property type="term" value="F:DNA-binding transcription factor activity"/>
    <property type="evidence" value="ECO:0007669"/>
    <property type="project" value="InterPro"/>
</dbReference>
<protein>
    <recommendedName>
        <fullName evidence="1">HTH marR-type domain-containing protein</fullName>
    </recommendedName>
</protein>
<dbReference type="InterPro" id="IPR036390">
    <property type="entry name" value="WH_DNA-bd_sf"/>
</dbReference>
<gene>
    <name evidence="2" type="ORF">SA2016_4107</name>
</gene>
<dbReference type="GO" id="GO:0006950">
    <property type="term" value="P:response to stress"/>
    <property type="evidence" value="ECO:0007669"/>
    <property type="project" value="TreeGrafter"/>
</dbReference>
<dbReference type="PANTHER" id="PTHR33164">
    <property type="entry name" value="TRANSCRIPTIONAL REGULATOR, MARR FAMILY"/>
    <property type="match status" value="1"/>
</dbReference>
<dbReference type="PROSITE" id="PS50995">
    <property type="entry name" value="HTH_MARR_2"/>
    <property type="match status" value="1"/>
</dbReference>
<dbReference type="PRINTS" id="PR00598">
    <property type="entry name" value="HTHMARR"/>
</dbReference>
<sequence>MGEQDEPESELEPVRARAATGALGHMMQLGGVVRQCYATGLGVGRSDFLALGHIYSSGPLQPRELGVLMGMGSGTLTPLLDRLEERGYAVRTRYPRDRRRLLIELSPRGRAVMEAASAEFDEVLSAVMAEAGVAVSLDGFSALLEGAVRSFAARLRAVQGQ</sequence>
<evidence type="ECO:0000259" key="1">
    <source>
        <dbReference type="PROSITE" id="PS50995"/>
    </source>
</evidence>
<proteinExistence type="predicted"/>
<dbReference type="AlphaFoldDB" id="A0A127A5N6"/>